<dbReference type="PROSITE" id="PS50056">
    <property type="entry name" value="TYR_PHOSPHATASE_2"/>
    <property type="match status" value="1"/>
</dbReference>
<dbReference type="CDD" id="cd14498">
    <property type="entry name" value="DSP"/>
    <property type="match status" value="1"/>
</dbReference>
<feature type="domain" description="Tyrosine-protein phosphatase" evidence="3">
    <location>
        <begin position="2"/>
        <end position="144"/>
    </location>
</feature>
<keyword evidence="2" id="KW-0904">Protein phosphatase</keyword>
<dbReference type="PANTHER" id="PTHR10159">
    <property type="entry name" value="DUAL SPECIFICITY PROTEIN PHOSPHATASE"/>
    <property type="match status" value="1"/>
</dbReference>
<dbReference type="EMBL" id="MN738864">
    <property type="protein sequence ID" value="QHT28733.1"/>
    <property type="molecule type" value="Genomic_DNA"/>
</dbReference>
<dbReference type="GO" id="GO:0005737">
    <property type="term" value="C:cytoplasm"/>
    <property type="evidence" value="ECO:0007669"/>
    <property type="project" value="TreeGrafter"/>
</dbReference>
<dbReference type="GO" id="GO:0043409">
    <property type="term" value="P:negative regulation of MAPK cascade"/>
    <property type="evidence" value="ECO:0007669"/>
    <property type="project" value="TreeGrafter"/>
</dbReference>
<reference evidence="5" key="1">
    <citation type="journal article" date="2020" name="Nature">
        <title>Giant virus diversity and host interactions through global metagenomics.</title>
        <authorList>
            <person name="Schulz F."/>
            <person name="Roux S."/>
            <person name="Paez-Espino D."/>
            <person name="Jungbluth S."/>
            <person name="Walsh D.A."/>
            <person name="Denef V.J."/>
            <person name="McMahon K.D."/>
            <person name="Konstantinidis K.T."/>
            <person name="Eloe-Fadrosh E.A."/>
            <person name="Kyrpides N.C."/>
            <person name="Woyke T."/>
        </authorList>
    </citation>
    <scope>NUCLEOTIDE SEQUENCE</scope>
    <source>
        <strain evidence="5">GVMAG-M-3300001351-8</strain>
    </source>
</reference>
<sequence length="144" mass="16667">MSVCEIIPNLWLGNILIAKSNTFFIENNINVVINCSKNIPFYHNHTTNYRIAVDDNLKEIEIDKFYDYLPKIIPILHNHLLNNDRVLVHCYAGKQRSAAIICCYLLTYGDMDLKKCVESIKTKRLVSFTPGINFLKAIQKYSIK</sequence>
<dbReference type="SUPFAM" id="SSF52799">
    <property type="entry name" value="(Phosphotyrosine protein) phosphatases II"/>
    <property type="match status" value="1"/>
</dbReference>
<protein>
    <recommendedName>
        <fullName evidence="6">Tyrosine specific protein phosphatases domain-containing protein</fullName>
    </recommendedName>
</protein>
<evidence type="ECO:0000256" key="1">
    <source>
        <dbReference type="ARBA" id="ARBA00022801"/>
    </source>
</evidence>
<feature type="domain" description="Tyrosine specific protein phosphatases" evidence="4">
    <location>
        <begin position="63"/>
        <end position="124"/>
    </location>
</feature>
<evidence type="ECO:0000256" key="2">
    <source>
        <dbReference type="ARBA" id="ARBA00022912"/>
    </source>
</evidence>
<dbReference type="PANTHER" id="PTHR10159:SF519">
    <property type="entry name" value="DUAL SPECIFICITY PROTEIN PHOSPHATASE MPK3"/>
    <property type="match status" value="1"/>
</dbReference>
<evidence type="ECO:0000259" key="3">
    <source>
        <dbReference type="PROSITE" id="PS50054"/>
    </source>
</evidence>
<evidence type="ECO:0008006" key="6">
    <source>
        <dbReference type="Google" id="ProtNLM"/>
    </source>
</evidence>
<dbReference type="InterPro" id="IPR020422">
    <property type="entry name" value="TYR_PHOSPHATASE_DUAL_dom"/>
</dbReference>
<dbReference type="SMART" id="SM00195">
    <property type="entry name" value="DSPc"/>
    <property type="match status" value="1"/>
</dbReference>
<accession>A0A6C0EJX0</accession>
<dbReference type="Pfam" id="PF00782">
    <property type="entry name" value="DSPc"/>
    <property type="match status" value="1"/>
</dbReference>
<dbReference type="GO" id="GO:0004721">
    <property type="term" value="F:phosphoprotein phosphatase activity"/>
    <property type="evidence" value="ECO:0007669"/>
    <property type="project" value="UniProtKB-KW"/>
</dbReference>
<dbReference type="InterPro" id="IPR016130">
    <property type="entry name" value="Tyr_Pase_AS"/>
</dbReference>
<name>A0A6C0EJX0_9ZZZZ</name>
<dbReference type="InterPro" id="IPR000387">
    <property type="entry name" value="Tyr_Pase_dom"/>
</dbReference>
<dbReference type="AlphaFoldDB" id="A0A6C0EJX0"/>
<dbReference type="InterPro" id="IPR029021">
    <property type="entry name" value="Prot-tyrosine_phosphatase-like"/>
</dbReference>
<proteinExistence type="predicted"/>
<evidence type="ECO:0000313" key="5">
    <source>
        <dbReference type="EMBL" id="QHT28733.1"/>
    </source>
</evidence>
<dbReference type="PROSITE" id="PS00383">
    <property type="entry name" value="TYR_PHOSPHATASE_1"/>
    <property type="match status" value="1"/>
</dbReference>
<dbReference type="PROSITE" id="PS50054">
    <property type="entry name" value="TYR_PHOSPHATASE_DUAL"/>
    <property type="match status" value="1"/>
</dbReference>
<keyword evidence="1" id="KW-0378">Hydrolase</keyword>
<evidence type="ECO:0000259" key="4">
    <source>
        <dbReference type="PROSITE" id="PS50056"/>
    </source>
</evidence>
<dbReference type="Gene3D" id="3.90.190.10">
    <property type="entry name" value="Protein tyrosine phosphatase superfamily"/>
    <property type="match status" value="1"/>
</dbReference>
<dbReference type="InterPro" id="IPR000340">
    <property type="entry name" value="Dual-sp_phosphatase_cat-dom"/>
</dbReference>
<organism evidence="5">
    <name type="scientific">viral metagenome</name>
    <dbReference type="NCBI Taxonomy" id="1070528"/>
    <lineage>
        <taxon>unclassified sequences</taxon>
        <taxon>metagenomes</taxon>
        <taxon>organismal metagenomes</taxon>
    </lineage>
</organism>